<accession>A0A1L4BRK1</accession>
<dbReference type="AlphaFoldDB" id="A0A1L4BRK1"/>
<reference evidence="15 16" key="1">
    <citation type="journal article" date="2016" name="Appl. Environ. Microbiol.">
        <title>Whole genome relationships among Francisella bacteria of diverse origin define new species and provide specific regions for detection.</title>
        <authorList>
            <person name="Challacombe J.F."/>
            <person name="Petersen J.M."/>
            <person name="Gallegos-Graves V."/>
            <person name="Hodge D."/>
            <person name="Pillai S."/>
            <person name="Kuske C.R."/>
        </authorList>
    </citation>
    <scope>NUCLEOTIDE SEQUENCE [LARGE SCALE GENOMIC DNA]</scope>
    <source>
        <strain evidence="16">TX07-7310</strain>
    </source>
</reference>
<organism evidence="15 16">
    <name type="scientific">Francisella uliginis</name>
    <dbReference type="NCBI Taxonomy" id="573570"/>
    <lineage>
        <taxon>Bacteria</taxon>
        <taxon>Pseudomonadati</taxon>
        <taxon>Pseudomonadota</taxon>
        <taxon>Gammaproteobacteria</taxon>
        <taxon>Thiotrichales</taxon>
        <taxon>Francisellaceae</taxon>
        <taxon>Francisella</taxon>
    </lineage>
</organism>
<dbReference type="OrthoDB" id="9815641at2"/>
<dbReference type="Proteomes" id="UP000184222">
    <property type="component" value="Chromosome"/>
</dbReference>
<feature type="domain" description="Ribosomal RNA small subunit methyltransferase E methyltransferase" evidence="13">
    <location>
        <begin position="75"/>
        <end position="237"/>
    </location>
</feature>
<evidence type="ECO:0000259" key="13">
    <source>
        <dbReference type="Pfam" id="PF04452"/>
    </source>
</evidence>
<dbReference type="KEGG" id="frx:F7310_03510"/>
<dbReference type="InterPro" id="IPR029028">
    <property type="entry name" value="Alpha/beta_knot_MTases"/>
</dbReference>
<evidence type="ECO:0000256" key="2">
    <source>
        <dbReference type="ARBA" id="ARBA00005528"/>
    </source>
</evidence>
<dbReference type="PANTHER" id="PTHR30027:SF3">
    <property type="entry name" value="16S RRNA (URACIL(1498)-N(3))-METHYLTRANSFERASE"/>
    <property type="match status" value="1"/>
</dbReference>
<feature type="domain" description="Ribosomal RNA small subunit methyltransferase E PUA-like" evidence="14">
    <location>
        <begin position="21"/>
        <end position="67"/>
    </location>
</feature>
<comment type="similarity">
    <text evidence="2 12">Belongs to the RNA methyltransferase RsmE family.</text>
</comment>
<evidence type="ECO:0000256" key="1">
    <source>
        <dbReference type="ARBA" id="ARBA00004496"/>
    </source>
</evidence>
<dbReference type="RefSeq" id="WP_072711816.1">
    <property type="nucleotide sequence ID" value="NZ_CP016796.1"/>
</dbReference>
<dbReference type="GO" id="GO:0070475">
    <property type="term" value="P:rRNA base methylation"/>
    <property type="evidence" value="ECO:0007669"/>
    <property type="project" value="TreeGrafter"/>
</dbReference>
<keyword evidence="9 12" id="KW-0949">S-adenosyl-L-methionine</keyword>
<keyword evidence="7 12" id="KW-0489">Methyltransferase</keyword>
<evidence type="ECO:0000256" key="10">
    <source>
        <dbReference type="ARBA" id="ARBA00025699"/>
    </source>
</evidence>
<dbReference type="SUPFAM" id="SSF88697">
    <property type="entry name" value="PUA domain-like"/>
    <property type="match status" value="1"/>
</dbReference>
<dbReference type="STRING" id="573570.F7310_03510"/>
<comment type="function">
    <text evidence="10 12">Specifically methylates the N3 position of the uracil ring of uridine 1498 (m3U1498) in 16S rRNA. Acts on the fully assembled 30S ribosomal subunit.</text>
</comment>
<comment type="catalytic activity">
    <reaction evidence="11 12">
        <text>uridine(1498) in 16S rRNA + S-adenosyl-L-methionine = N(3)-methyluridine(1498) in 16S rRNA + S-adenosyl-L-homocysteine + H(+)</text>
        <dbReference type="Rhea" id="RHEA:42920"/>
        <dbReference type="Rhea" id="RHEA-COMP:10283"/>
        <dbReference type="Rhea" id="RHEA-COMP:10284"/>
        <dbReference type="ChEBI" id="CHEBI:15378"/>
        <dbReference type="ChEBI" id="CHEBI:57856"/>
        <dbReference type="ChEBI" id="CHEBI:59789"/>
        <dbReference type="ChEBI" id="CHEBI:65315"/>
        <dbReference type="ChEBI" id="CHEBI:74502"/>
        <dbReference type="EC" id="2.1.1.193"/>
    </reaction>
</comment>
<comment type="subcellular location">
    <subcellularLocation>
        <location evidence="1 12">Cytoplasm</location>
    </subcellularLocation>
</comment>
<name>A0A1L4BRK1_9GAMM</name>
<evidence type="ECO:0000256" key="11">
    <source>
        <dbReference type="ARBA" id="ARBA00047944"/>
    </source>
</evidence>
<dbReference type="GO" id="GO:0070042">
    <property type="term" value="F:rRNA (uridine-N3-)-methyltransferase activity"/>
    <property type="evidence" value="ECO:0007669"/>
    <property type="project" value="TreeGrafter"/>
</dbReference>
<keyword evidence="5 12" id="KW-0963">Cytoplasm</keyword>
<dbReference type="Gene3D" id="3.40.1280.10">
    <property type="match status" value="1"/>
</dbReference>
<gene>
    <name evidence="15" type="ORF">F7310_03510</name>
</gene>
<dbReference type="GO" id="GO:0005737">
    <property type="term" value="C:cytoplasm"/>
    <property type="evidence" value="ECO:0007669"/>
    <property type="project" value="UniProtKB-SubCell"/>
</dbReference>
<dbReference type="InterPro" id="IPR029026">
    <property type="entry name" value="tRNA_m1G_MTases_N"/>
</dbReference>
<evidence type="ECO:0000256" key="5">
    <source>
        <dbReference type="ARBA" id="ARBA00022490"/>
    </source>
</evidence>
<dbReference type="InterPro" id="IPR046887">
    <property type="entry name" value="RsmE_PUA-like"/>
</dbReference>
<dbReference type="CDD" id="cd18084">
    <property type="entry name" value="RsmE-like"/>
    <property type="match status" value="1"/>
</dbReference>
<evidence type="ECO:0000256" key="4">
    <source>
        <dbReference type="ARBA" id="ARBA00013673"/>
    </source>
</evidence>
<evidence type="ECO:0000256" key="9">
    <source>
        <dbReference type="ARBA" id="ARBA00022691"/>
    </source>
</evidence>
<dbReference type="InterPro" id="IPR015947">
    <property type="entry name" value="PUA-like_sf"/>
</dbReference>
<evidence type="ECO:0000313" key="15">
    <source>
        <dbReference type="EMBL" id="API86474.1"/>
    </source>
</evidence>
<dbReference type="SUPFAM" id="SSF75217">
    <property type="entry name" value="alpha/beta knot"/>
    <property type="match status" value="1"/>
</dbReference>
<dbReference type="InterPro" id="IPR006700">
    <property type="entry name" value="RsmE"/>
</dbReference>
<evidence type="ECO:0000256" key="3">
    <source>
        <dbReference type="ARBA" id="ARBA00012328"/>
    </source>
</evidence>
<evidence type="ECO:0000256" key="6">
    <source>
        <dbReference type="ARBA" id="ARBA00022552"/>
    </source>
</evidence>
<dbReference type="PIRSF" id="PIRSF015601">
    <property type="entry name" value="MTase_slr0722"/>
    <property type="match status" value="1"/>
</dbReference>
<evidence type="ECO:0000313" key="16">
    <source>
        <dbReference type="Proteomes" id="UP000184222"/>
    </source>
</evidence>
<sequence length="244" mass="28444">MRTIRGFFAKISNNTKNLSISGEYYNYFKNVLRLKKNDIVELFNDLDGLQYKTKILNVNNKSIDLEVISSKEIKNENPYQINLYQSLIKNENFELVIQKATELGVNNIYPIITEFTNHKFDKKGFDKKIERWNKIAISATEQCGRVFIPKLHTPTNLHDIDINTRSLNFTLCPYSRTIEDIKYQIENHSEFNIFIGPEGGFSENEMSYFKESNFSMINLGKRILKAETAPINIISIINFLKQSF</sequence>
<dbReference type="PANTHER" id="PTHR30027">
    <property type="entry name" value="RIBOSOMAL RNA SMALL SUBUNIT METHYLTRANSFERASE E"/>
    <property type="match status" value="1"/>
</dbReference>
<proteinExistence type="inferred from homology"/>
<evidence type="ECO:0000256" key="8">
    <source>
        <dbReference type="ARBA" id="ARBA00022679"/>
    </source>
</evidence>
<dbReference type="NCBIfam" id="TIGR00046">
    <property type="entry name" value="RsmE family RNA methyltransferase"/>
    <property type="match status" value="1"/>
</dbReference>
<evidence type="ECO:0000259" key="14">
    <source>
        <dbReference type="Pfam" id="PF20260"/>
    </source>
</evidence>
<dbReference type="Pfam" id="PF04452">
    <property type="entry name" value="Methyltrans_RNA"/>
    <property type="match status" value="1"/>
</dbReference>
<keyword evidence="16" id="KW-1185">Reference proteome</keyword>
<protein>
    <recommendedName>
        <fullName evidence="4 12">Ribosomal RNA small subunit methyltransferase E</fullName>
        <ecNumber evidence="3 12">2.1.1.193</ecNumber>
    </recommendedName>
</protein>
<dbReference type="EC" id="2.1.1.193" evidence="3 12"/>
<keyword evidence="6 12" id="KW-0698">rRNA processing</keyword>
<keyword evidence="8 12" id="KW-0808">Transferase</keyword>
<dbReference type="EMBL" id="CP016796">
    <property type="protein sequence ID" value="API86474.1"/>
    <property type="molecule type" value="Genomic_DNA"/>
</dbReference>
<evidence type="ECO:0000256" key="12">
    <source>
        <dbReference type="PIRNR" id="PIRNR015601"/>
    </source>
</evidence>
<dbReference type="NCBIfam" id="NF008692">
    <property type="entry name" value="PRK11713.1-5"/>
    <property type="match status" value="1"/>
</dbReference>
<dbReference type="Pfam" id="PF20260">
    <property type="entry name" value="PUA_4"/>
    <property type="match status" value="1"/>
</dbReference>
<dbReference type="InterPro" id="IPR046886">
    <property type="entry name" value="RsmE_MTase_dom"/>
</dbReference>
<evidence type="ECO:0000256" key="7">
    <source>
        <dbReference type="ARBA" id="ARBA00022603"/>
    </source>
</evidence>